<evidence type="ECO:0000313" key="1">
    <source>
        <dbReference type="EMBL" id="BCV43621.1"/>
    </source>
</evidence>
<evidence type="ECO:0000313" key="2">
    <source>
        <dbReference type="Proteomes" id="UP000825078"/>
    </source>
</evidence>
<protein>
    <submittedName>
        <fullName evidence="1">Uncharacterized protein</fullName>
    </submittedName>
</protein>
<dbReference type="EMBL" id="AP024613">
    <property type="protein sequence ID" value="BCV43621.1"/>
    <property type="molecule type" value="Genomic_DNA"/>
</dbReference>
<accession>A0AAD1NLS4</accession>
<proteinExistence type="predicted"/>
<gene>
    <name evidence="1" type="ORF">TUM17379_06390</name>
</gene>
<dbReference type="Proteomes" id="UP000825078">
    <property type="component" value="Chromosome"/>
</dbReference>
<dbReference type="AlphaFoldDB" id="A0AAD1NLS4"/>
<name>A0AAD1NLS4_9GAMM</name>
<sequence>MAIPWPAIPSVICRDEAIGVNRLTGINSDAIRTKTHNDMAKTPLQQAVSSVVGSGSVTEWLID</sequence>
<reference evidence="1" key="1">
    <citation type="submission" date="2021-05" db="EMBL/GenBank/DDBJ databases">
        <title>Molecular characterization for Shewanella algae harboring chromosomal blaOXA-55-like strains isolated from clinical and environment sample.</title>
        <authorList>
            <person name="Ohama Y."/>
            <person name="Aoki K."/>
            <person name="Harada S."/>
            <person name="Moriya K."/>
            <person name="Ishii Y."/>
            <person name="Tateda K."/>
        </authorList>
    </citation>
    <scope>NUCLEOTIDE SEQUENCE</scope>
    <source>
        <strain evidence="1">TUM17379</strain>
    </source>
</reference>
<organism evidence="1 2">
    <name type="scientific">Shewanella algae</name>
    <dbReference type="NCBI Taxonomy" id="38313"/>
    <lineage>
        <taxon>Bacteria</taxon>
        <taxon>Pseudomonadati</taxon>
        <taxon>Pseudomonadota</taxon>
        <taxon>Gammaproteobacteria</taxon>
        <taxon>Alteromonadales</taxon>
        <taxon>Shewanellaceae</taxon>
        <taxon>Shewanella</taxon>
    </lineage>
</organism>